<dbReference type="EMBL" id="AP024849">
    <property type="protein sequence ID" value="BCZ49091.1"/>
    <property type="molecule type" value="Genomic_DNA"/>
</dbReference>
<evidence type="ECO:0000313" key="7">
    <source>
        <dbReference type="EMBL" id="BCZ49091.1"/>
    </source>
</evidence>
<gene>
    <name evidence="7" type="primary">kdgK_2</name>
    <name evidence="7" type="ORF">psyc5s11_51580</name>
</gene>
<accession>A0ABM7TAV5</accession>
<name>A0ABM7TAV5_9CLOT</name>
<keyword evidence="3" id="KW-0547">Nucleotide-binding</keyword>
<feature type="domain" description="Carbohydrate kinase PfkB" evidence="6">
    <location>
        <begin position="1"/>
        <end position="301"/>
    </location>
</feature>
<comment type="similarity">
    <text evidence="1">Belongs to the carbohydrate kinase PfkB family.</text>
</comment>
<evidence type="ECO:0000256" key="4">
    <source>
        <dbReference type="ARBA" id="ARBA00022777"/>
    </source>
</evidence>
<dbReference type="CDD" id="cd01166">
    <property type="entry name" value="KdgK"/>
    <property type="match status" value="1"/>
</dbReference>
<evidence type="ECO:0000256" key="5">
    <source>
        <dbReference type="ARBA" id="ARBA00022840"/>
    </source>
</evidence>
<dbReference type="Gene3D" id="3.40.1190.20">
    <property type="match status" value="1"/>
</dbReference>
<keyword evidence="4 7" id="KW-0418">Kinase</keyword>
<evidence type="ECO:0000256" key="1">
    <source>
        <dbReference type="ARBA" id="ARBA00010688"/>
    </source>
</evidence>
<dbReference type="PANTHER" id="PTHR43085">
    <property type="entry name" value="HEXOKINASE FAMILY MEMBER"/>
    <property type="match status" value="1"/>
</dbReference>
<dbReference type="Proteomes" id="UP000824633">
    <property type="component" value="Chromosome"/>
</dbReference>
<dbReference type="InterPro" id="IPR029056">
    <property type="entry name" value="Ribokinase-like"/>
</dbReference>
<dbReference type="InterPro" id="IPR011611">
    <property type="entry name" value="PfkB_dom"/>
</dbReference>
<dbReference type="PROSITE" id="PS00584">
    <property type="entry name" value="PFKB_KINASES_2"/>
    <property type="match status" value="1"/>
</dbReference>
<evidence type="ECO:0000256" key="3">
    <source>
        <dbReference type="ARBA" id="ARBA00022741"/>
    </source>
</evidence>
<evidence type="ECO:0000256" key="2">
    <source>
        <dbReference type="ARBA" id="ARBA00022679"/>
    </source>
</evidence>
<sequence length="317" mass="34750">MNEVILFGEPMAMFTAEVEGNLDEVEKFSKSLAGAEVNVCTGLTRLGHKVSYVTKLGNEPMGQYVKKFLDREGIGTEFIEFHKTYKTALMLKSKVAHGDPVTAYYRKGSAFSYMSAEDIDKIDFNGVKLVHVTGIPPALSISCREATYRLIERAKENGIYVTFDPNLRPALWESQEVMIEVINELASKSDMVLPGTSEGLILMGSEDPEKIADFYQKLGVKNVIVKLGGQGAYVREGENSFIQSGFKVETVVDTVGAGDGFAVGVISGKLEDLTIRDSVVRANAIGAIQVTFVSDNEGLPTRKELDSYLKKSLSYVK</sequence>
<dbReference type="RefSeq" id="WP_224035296.1">
    <property type="nucleotide sequence ID" value="NZ_AP024849.1"/>
</dbReference>
<evidence type="ECO:0000259" key="6">
    <source>
        <dbReference type="Pfam" id="PF00294"/>
    </source>
</evidence>
<keyword evidence="5" id="KW-0067">ATP-binding</keyword>
<reference evidence="8" key="1">
    <citation type="submission" date="2021-07" db="EMBL/GenBank/DDBJ databases">
        <title>Complete genome sequencing of a Clostridium isolate.</title>
        <authorList>
            <person name="Ueki A."/>
            <person name="Tonouchi A."/>
        </authorList>
    </citation>
    <scope>NUCLEOTIDE SEQUENCE [LARGE SCALE GENOMIC DNA]</scope>
    <source>
        <strain evidence="8">C5S11</strain>
    </source>
</reference>
<dbReference type="Pfam" id="PF00294">
    <property type="entry name" value="PfkB"/>
    <property type="match status" value="1"/>
</dbReference>
<dbReference type="InterPro" id="IPR002173">
    <property type="entry name" value="Carboh/pur_kinase_PfkB_CS"/>
</dbReference>
<keyword evidence="2" id="KW-0808">Transferase</keyword>
<dbReference type="GO" id="GO:0016301">
    <property type="term" value="F:kinase activity"/>
    <property type="evidence" value="ECO:0007669"/>
    <property type="project" value="UniProtKB-KW"/>
</dbReference>
<evidence type="ECO:0000313" key="8">
    <source>
        <dbReference type="Proteomes" id="UP000824633"/>
    </source>
</evidence>
<dbReference type="InterPro" id="IPR050306">
    <property type="entry name" value="PfkB_Carbo_kinase"/>
</dbReference>
<dbReference type="PANTHER" id="PTHR43085:SF1">
    <property type="entry name" value="PSEUDOURIDINE KINASE-RELATED"/>
    <property type="match status" value="1"/>
</dbReference>
<protein>
    <submittedName>
        <fullName evidence="7">2-keto-3-deoxygluconate kinase</fullName>
    </submittedName>
</protein>
<proteinExistence type="inferred from homology"/>
<keyword evidence="8" id="KW-1185">Reference proteome</keyword>
<dbReference type="SUPFAM" id="SSF53613">
    <property type="entry name" value="Ribokinase-like"/>
    <property type="match status" value="1"/>
</dbReference>
<organism evidence="7 8">
    <name type="scientific">Clostridium gelidum</name>
    <dbReference type="NCBI Taxonomy" id="704125"/>
    <lineage>
        <taxon>Bacteria</taxon>
        <taxon>Bacillati</taxon>
        <taxon>Bacillota</taxon>
        <taxon>Clostridia</taxon>
        <taxon>Eubacteriales</taxon>
        <taxon>Clostridiaceae</taxon>
        <taxon>Clostridium</taxon>
    </lineage>
</organism>